<dbReference type="AlphaFoldDB" id="A0AAD9UW18"/>
<keyword evidence="3" id="KW-1185">Reference proteome</keyword>
<proteinExistence type="predicted"/>
<name>A0AAD9UW18_ACRCE</name>
<feature type="transmembrane region" description="Helical" evidence="1">
    <location>
        <begin position="92"/>
        <end position="116"/>
    </location>
</feature>
<keyword evidence="1" id="KW-0472">Membrane</keyword>
<keyword evidence="1" id="KW-0812">Transmembrane</keyword>
<dbReference type="EMBL" id="JARQWQ010000091">
    <property type="protein sequence ID" value="KAK2552061.1"/>
    <property type="molecule type" value="Genomic_DNA"/>
</dbReference>
<reference evidence="2" key="1">
    <citation type="journal article" date="2023" name="G3 (Bethesda)">
        <title>Whole genome assembly and annotation of the endangered Caribbean coral Acropora cervicornis.</title>
        <authorList>
            <person name="Selwyn J.D."/>
            <person name="Vollmer S.V."/>
        </authorList>
    </citation>
    <scope>NUCLEOTIDE SEQUENCE</scope>
    <source>
        <strain evidence="2">K2</strain>
    </source>
</reference>
<evidence type="ECO:0000313" key="3">
    <source>
        <dbReference type="Proteomes" id="UP001249851"/>
    </source>
</evidence>
<keyword evidence="1" id="KW-1133">Transmembrane helix</keyword>
<gene>
    <name evidence="2" type="ORF">P5673_027094</name>
</gene>
<organism evidence="2 3">
    <name type="scientific">Acropora cervicornis</name>
    <name type="common">Staghorn coral</name>
    <dbReference type="NCBI Taxonomy" id="6130"/>
    <lineage>
        <taxon>Eukaryota</taxon>
        <taxon>Metazoa</taxon>
        <taxon>Cnidaria</taxon>
        <taxon>Anthozoa</taxon>
        <taxon>Hexacorallia</taxon>
        <taxon>Scleractinia</taxon>
        <taxon>Astrocoeniina</taxon>
        <taxon>Acroporidae</taxon>
        <taxon>Acropora</taxon>
    </lineage>
</organism>
<sequence length="117" mass="12892">MASSVPSVLVLGFGTTFVRISTHGLMKLVILEIGTNDLTCLRPEVTGSKIEELLRLLLDTFSVRVIAVCEVLHRARAPFFNDAALILNQYPFLMSFVGVIGVLTTQQFTLICLMGFM</sequence>
<accession>A0AAD9UW18</accession>
<evidence type="ECO:0000313" key="2">
    <source>
        <dbReference type="EMBL" id="KAK2552061.1"/>
    </source>
</evidence>
<evidence type="ECO:0000256" key="1">
    <source>
        <dbReference type="SAM" id="Phobius"/>
    </source>
</evidence>
<reference evidence="2" key="2">
    <citation type="journal article" date="2023" name="Science">
        <title>Genomic signatures of disease resistance in endangered staghorn corals.</title>
        <authorList>
            <person name="Vollmer S.V."/>
            <person name="Selwyn J.D."/>
            <person name="Despard B.A."/>
            <person name="Roesel C.L."/>
        </authorList>
    </citation>
    <scope>NUCLEOTIDE SEQUENCE</scope>
    <source>
        <strain evidence="2">K2</strain>
    </source>
</reference>
<dbReference type="SUPFAM" id="SSF52266">
    <property type="entry name" value="SGNH hydrolase"/>
    <property type="match status" value="1"/>
</dbReference>
<dbReference type="Proteomes" id="UP001249851">
    <property type="component" value="Unassembled WGS sequence"/>
</dbReference>
<protein>
    <submittedName>
        <fullName evidence="2">Uncharacterized protein</fullName>
    </submittedName>
</protein>
<comment type="caution">
    <text evidence="2">The sequence shown here is derived from an EMBL/GenBank/DDBJ whole genome shotgun (WGS) entry which is preliminary data.</text>
</comment>